<dbReference type="RefSeq" id="WP_108633202.1">
    <property type="nucleotide sequence ID" value="NZ_QCXX01000002.1"/>
</dbReference>
<evidence type="ECO:0000313" key="2">
    <source>
        <dbReference type="Proteomes" id="UP000250831"/>
    </source>
</evidence>
<evidence type="ECO:0008006" key="3">
    <source>
        <dbReference type="Google" id="ProtNLM"/>
    </source>
</evidence>
<dbReference type="OrthoDB" id="1043955at2"/>
<protein>
    <recommendedName>
        <fullName evidence="3">DUF4292 domain-containing protein</fullName>
    </recommendedName>
</protein>
<dbReference type="AlphaFoldDB" id="A0A363NVN0"/>
<proteinExistence type="predicted"/>
<comment type="caution">
    <text evidence="1">The sequence shown here is derived from an EMBL/GenBank/DDBJ whole genome shotgun (WGS) entry which is preliminary data.</text>
</comment>
<dbReference type="Proteomes" id="UP000250831">
    <property type="component" value="Unassembled WGS sequence"/>
</dbReference>
<name>A0A363NVN0_9SPHI</name>
<dbReference type="PROSITE" id="PS51257">
    <property type="entry name" value="PROKAR_LIPOPROTEIN"/>
    <property type="match status" value="1"/>
</dbReference>
<keyword evidence="2" id="KW-1185">Reference proteome</keyword>
<organism evidence="1 2">
    <name type="scientific">Sphingobacterium athyrii</name>
    <dbReference type="NCBI Taxonomy" id="2152717"/>
    <lineage>
        <taxon>Bacteria</taxon>
        <taxon>Pseudomonadati</taxon>
        <taxon>Bacteroidota</taxon>
        <taxon>Sphingobacteriia</taxon>
        <taxon>Sphingobacteriales</taxon>
        <taxon>Sphingobacteriaceae</taxon>
        <taxon>Sphingobacterium</taxon>
    </lineage>
</organism>
<accession>A0A363NVN0</accession>
<dbReference type="EMBL" id="QCXX01000002">
    <property type="protein sequence ID" value="PUV24866.1"/>
    <property type="molecule type" value="Genomic_DNA"/>
</dbReference>
<gene>
    <name evidence="1" type="ORF">DCO56_07870</name>
</gene>
<sequence>MRHLAFSTLLLLLLTGCKVYYPNHTQQDYKQADTVIQNPYFADLNDERLYRATIRFYKKEFSGMFVAKRINQQEHRIVLTSDLGNTFFDMTIAKDKHQVNYIMQDLNKKIIINTLVKDFRTLTQVNYPITYQDSSSRQFLSTMDGKRYFLNLNDQGKLVKIETASKYKPKLKIQLSTDSIGKLDKFSIQHHGIKLQMEFVNIPF</sequence>
<evidence type="ECO:0000313" key="1">
    <source>
        <dbReference type="EMBL" id="PUV24866.1"/>
    </source>
</evidence>
<reference evidence="1 2" key="1">
    <citation type="submission" date="2018-04" db="EMBL/GenBank/DDBJ databases">
        <title>Sphingobacterium sp. M46 Genome.</title>
        <authorList>
            <person name="Cheng J."/>
            <person name="Li Y."/>
        </authorList>
    </citation>
    <scope>NUCLEOTIDE SEQUENCE [LARGE SCALE GENOMIC DNA]</scope>
    <source>
        <strain evidence="1 2">M46</strain>
    </source>
</reference>